<name>A0A427YBK1_9TREE</name>
<gene>
    <name evidence="3" type="ORF">EHS24_001045</name>
</gene>
<keyword evidence="4" id="KW-1185">Reference proteome</keyword>
<evidence type="ECO:0000256" key="1">
    <source>
        <dbReference type="SAM" id="MobiDB-lite"/>
    </source>
</evidence>
<comment type="caution">
    <text evidence="3">The sequence shown here is derived from an EMBL/GenBank/DDBJ whole genome shotgun (WGS) entry which is preliminary data.</text>
</comment>
<evidence type="ECO:0000313" key="3">
    <source>
        <dbReference type="EMBL" id="RSH88500.1"/>
    </source>
</evidence>
<sequence length="153" mass="16691">MSDLPGRSSDPTQAVQDGKHLSPGAADRQMASSSRVKRSHSPGSPSTSASPGSTAGRLSRASVTDPLLHRRRPSDSTSRTKTHPGRSASPDWNDGGGSSQAADESMIMRRRENNRLAAQRFRNRKKSYQESLEEKVKGLEVERGALLRRLEQV</sequence>
<feature type="compositionally biased region" description="Low complexity" evidence="1">
    <location>
        <begin position="41"/>
        <end position="56"/>
    </location>
</feature>
<dbReference type="RefSeq" id="XP_028480708.1">
    <property type="nucleotide sequence ID" value="XM_028616851.1"/>
</dbReference>
<feature type="domain" description="BZIP" evidence="2">
    <location>
        <begin position="104"/>
        <end position="153"/>
    </location>
</feature>
<dbReference type="AlphaFoldDB" id="A0A427YBK1"/>
<accession>A0A427YBK1</accession>
<dbReference type="SUPFAM" id="SSF57959">
    <property type="entry name" value="Leucine zipper domain"/>
    <property type="match status" value="1"/>
</dbReference>
<protein>
    <recommendedName>
        <fullName evidence="2">BZIP domain-containing protein</fullName>
    </recommendedName>
</protein>
<dbReference type="InterPro" id="IPR046347">
    <property type="entry name" value="bZIP_sf"/>
</dbReference>
<dbReference type="Gene3D" id="1.20.5.170">
    <property type="match status" value="1"/>
</dbReference>
<reference evidence="3 4" key="1">
    <citation type="submission" date="2018-11" db="EMBL/GenBank/DDBJ databases">
        <title>Genome sequence of Apiotrichum porosum DSM 27194.</title>
        <authorList>
            <person name="Aliyu H."/>
            <person name="Gorte O."/>
            <person name="Ochsenreither K."/>
        </authorList>
    </citation>
    <scope>NUCLEOTIDE SEQUENCE [LARGE SCALE GENOMIC DNA]</scope>
    <source>
        <strain evidence="3 4">DSM 27194</strain>
    </source>
</reference>
<dbReference type="EMBL" id="RSCE01000001">
    <property type="protein sequence ID" value="RSH88500.1"/>
    <property type="molecule type" value="Genomic_DNA"/>
</dbReference>
<dbReference type="Proteomes" id="UP000279236">
    <property type="component" value="Unassembled WGS sequence"/>
</dbReference>
<dbReference type="InterPro" id="IPR004827">
    <property type="entry name" value="bZIP"/>
</dbReference>
<dbReference type="STRING" id="105984.A0A427YBK1"/>
<dbReference type="OrthoDB" id="2596881at2759"/>
<evidence type="ECO:0000259" key="2">
    <source>
        <dbReference type="PROSITE" id="PS50217"/>
    </source>
</evidence>
<organism evidence="3 4">
    <name type="scientific">Apiotrichum porosum</name>
    <dbReference type="NCBI Taxonomy" id="105984"/>
    <lineage>
        <taxon>Eukaryota</taxon>
        <taxon>Fungi</taxon>
        <taxon>Dikarya</taxon>
        <taxon>Basidiomycota</taxon>
        <taxon>Agaricomycotina</taxon>
        <taxon>Tremellomycetes</taxon>
        <taxon>Trichosporonales</taxon>
        <taxon>Trichosporonaceae</taxon>
        <taxon>Apiotrichum</taxon>
    </lineage>
</organism>
<dbReference type="Pfam" id="PF00170">
    <property type="entry name" value="bZIP_1"/>
    <property type="match status" value="1"/>
</dbReference>
<dbReference type="GO" id="GO:0003700">
    <property type="term" value="F:DNA-binding transcription factor activity"/>
    <property type="evidence" value="ECO:0007669"/>
    <property type="project" value="InterPro"/>
</dbReference>
<dbReference type="GeneID" id="39585588"/>
<feature type="region of interest" description="Disordered" evidence="1">
    <location>
        <begin position="1"/>
        <end position="131"/>
    </location>
</feature>
<evidence type="ECO:0000313" key="4">
    <source>
        <dbReference type="Proteomes" id="UP000279236"/>
    </source>
</evidence>
<dbReference type="PROSITE" id="PS50217">
    <property type="entry name" value="BZIP"/>
    <property type="match status" value="1"/>
</dbReference>
<proteinExistence type="predicted"/>